<reference evidence="3" key="1">
    <citation type="journal article" date="2020" name="Stud. Mycol.">
        <title>101 Dothideomycetes genomes: a test case for predicting lifestyles and emergence of pathogens.</title>
        <authorList>
            <person name="Haridas S."/>
            <person name="Albert R."/>
            <person name="Binder M."/>
            <person name="Bloem J."/>
            <person name="Labutti K."/>
            <person name="Salamov A."/>
            <person name="Andreopoulos B."/>
            <person name="Baker S."/>
            <person name="Barry K."/>
            <person name="Bills G."/>
            <person name="Bluhm B."/>
            <person name="Cannon C."/>
            <person name="Castanera R."/>
            <person name="Culley D."/>
            <person name="Daum C."/>
            <person name="Ezra D."/>
            <person name="Gonzalez J."/>
            <person name="Henrissat B."/>
            <person name="Kuo A."/>
            <person name="Liang C."/>
            <person name="Lipzen A."/>
            <person name="Lutzoni F."/>
            <person name="Magnuson J."/>
            <person name="Mondo S."/>
            <person name="Nolan M."/>
            <person name="Ohm R."/>
            <person name="Pangilinan J."/>
            <person name="Park H.-J."/>
            <person name="Ramirez L."/>
            <person name="Alfaro M."/>
            <person name="Sun H."/>
            <person name="Tritt A."/>
            <person name="Yoshinaga Y."/>
            <person name="Zwiers L.-H."/>
            <person name="Turgeon B."/>
            <person name="Goodwin S."/>
            <person name="Spatafora J."/>
            <person name="Crous P."/>
            <person name="Grigoriev I."/>
        </authorList>
    </citation>
    <scope>NUCLEOTIDE SEQUENCE</scope>
    <source>
        <strain evidence="3">CBS 115976</strain>
    </source>
</reference>
<accession>A0A6A6UGZ1</accession>
<gene>
    <name evidence="3" type="ORF">BT63DRAFT_412152</name>
</gene>
<proteinExistence type="predicted"/>
<protein>
    <submittedName>
        <fullName evidence="3">Uncharacterized protein</fullName>
    </submittedName>
</protein>
<dbReference type="EMBL" id="MU004233">
    <property type="protein sequence ID" value="KAF2671080.1"/>
    <property type="molecule type" value="Genomic_DNA"/>
</dbReference>
<feature type="compositionally biased region" description="Basic and acidic residues" evidence="1">
    <location>
        <begin position="1"/>
        <end position="10"/>
    </location>
</feature>
<dbReference type="AlphaFoldDB" id="A0A6A6UGZ1"/>
<sequence length="265" mass="29888">MSSTEQDRNGINRVPYYQDGSGEKWVDDENILPQRDPEAADHADNTTDAATLVAKKRLRLDRIAAWIVGPLAIIAILTVMPVIILISLILGKWTAVLYNYKPSYIFVVTGYVDNWCIVLLATSAAVLGAVILRAMGCVCGYLPILPQRRLDWTLIFMIAFAYWYTGVGTFRRAQNCTTAFKREESDDWSRNCCNAVATDDLCIYTDRYEWIAGVLVTISCGCGIIIAVILELQKSWIRSTALWIKRVWLGCVGYFYNSDEDMPTR</sequence>
<evidence type="ECO:0000256" key="2">
    <source>
        <dbReference type="SAM" id="Phobius"/>
    </source>
</evidence>
<organism evidence="3 4">
    <name type="scientific">Microthyrium microscopicum</name>
    <dbReference type="NCBI Taxonomy" id="703497"/>
    <lineage>
        <taxon>Eukaryota</taxon>
        <taxon>Fungi</taxon>
        <taxon>Dikarya</taxon>
        <taxon>Ascomycota</taxon>
        <taxon>Pezizomycotina</taxon>
        <taxon>Dothideomycetes</taxon>
        <taxon>Dothideomycetes incertae sedis</taxon>
        <taxon>Microthyriales</taxon>
        <taxon>Microthyriaceae</taxon>
        <taxon>Microthyrium</taxon>
    </lineage>
</organism>
<keyword evidence="2" id="KW-0472">Membrane</keyword>
<keyword evidence="2" id="KW-0812">Transmembrane</keyword>
<name>A0A6A6UGZ1_9PEZI</name>
<dbReference type="Proteomes" id="UP000799302">
    <property type="component" value="Unassembled WGS sequence"/>
</dbReference>
<feature type="transmembrane region" description="Helical" evidence="2">
    <location>
        <begin position="149"/>
        <end position="165"/>
    </location>
</feature>
<evidence type="ECO:0000313" key="4">
    <source>
        <dbReference type="Proteomes" id="UP000799302"/>
    </source>
</evidence>
<evidence type="ECO:0000256" key="1">
    <source>
        <dbReference type="SAM" id="MobiDB-lite"/>
    </source>
</evidence>
<feature type="transmembrane region" description="Helical" evidence="2">
    <location>
        <begin position="63"/>
        <end position="90"/>
    </location>
</feature>
<keyword evidence="2" id="KW-1133">Transmembrane helix</keyword>
<feature type="region of interest" description="Disordered" evidence="1">
    <location>
        <begin position="1"/>
        <end position="23"/>
    </location>
</feature>
<keyword evidence="4" id="KW-1185">Reference proteome</keyword>
<feature type="transmembrane region" description="Helical" evidence="2">
    <location>
        <begin position="210"/>
        <end position="230"/>
    </location>
</feature>
<feature type="transmembrane region" description="Helical" evidence="2">
    <location>
        <begin position="117"/>
        <end position="142"/>
    </location>
</feature>
<evidence type="ECO:0000313" key="3">
    <source>
        <dbReference type="EMBL" id="KAF2671080.1"/>
    </source>
</evidence>